<feature type="transmembrane region" description="Helical" evidence="1">
    <location>
        <begin position="957"/>
        <end position="976"/>
    </location>
</feature>
<proteinExistence type="predicted"/>
<dbReference type="PANTHER" id="PTHR32063">
    <property type="match status" value="1"/>
</dbReference>
<dbReference type="Gene3D" id="3.30.70.1320">
    <property type="entry name" value="Multidrug efflux transporter AcrB pore domain like"/>
    <property type="match status" value="1"/>
</dbReference>
<dbReference type="Pfam" id="PF00873">
    <property type="entry name" value="ACR_tran"/>
    <property type="match status" value="1"/>
</dbReference>
<keyword evidence="1" id="KW-0472">Membrane</keyword>
<protein>
    <submittedName>
        <fullName evidence="2">Acriflavin resistance protein</fullName>
    </submittedName>
</protein>
<dbReference type="PRINTS" id="PR00702">
    <property type="entry name" value="ACRIFLAVINRP"/>
</dbReference>
<dbReference type="SUPFAM" id="SSF82866">
    <property type="entry name" value="Multidrug efflux transporter AcrB transmembrane domain"/>
    <property type="match status" value="2"/>
</dbReference>
<dbReference type="AlphaFoldDB" id="A0A916W2T3"/>
<dbReference type="Gene3D" id="1.20.1640.10">
    <property type="entry name" value="Multidrug efflux transporter AcrB transmembrane domain"/>
    <property type="match status" value="2"/>
</dbReference>
<feature type="transmembrane region" description="Helical" evidence="1">
    <location>
        <begin position="428"/>
        <end position="452"/>
    </location>
</feature>
<dbReference type="InterPro" id="IPR001036">
    <property type="entry name" value="Acrflvin-R"/>
</dbReference>
<evidence type="ECO:0000256" key="1">
    <source>
        <dbReference type="SAM" id="Phobius"/>
    </source>
</evidence>
<feature type="transmembrane region" description="Helical" evidence="1">
    <location>
        <begin position="464"/>
        <end position="487"/>
    </location>
</feature>
<dbReference type="SUPFAM" id="SSF82714">
    <property type="entry name" value="Multidrug efflux transporter AcrB TolC docking domain, DN and DC subdomains"/>
    <property type="match status" value="2"/>
</dbReference>
<dbReference type="PANTHER" id="PTHR32063:SF33">
    <property type="entry name" value="RND SUPERFAMILY EFFLUX PUMP PERMEASE COMPONENT"/>
    <property type="match status" value="1"/>
</dbReference>
<dbReference type="RefSeq" id="WP_127071275.1">
    <property type="nucleotide sequence ID" value="NZ_BMKB01000009.1"/>
</dbReference>
<feature type="transmembrane region" description="Helical" evidence="1">
    <location>
        <begin position="361"/>
        <end position="381"/>
    </location>
</feature>
<name>A0A916W2T3_9HYPH</name>
<dbReference type="GO" id="GO:0005886">
    <property type="term" value="C:plasma membrane"/>
    <property type="evidence" value="ECO:0007669"/>
    <property type="project" value="TreeGrafter"/>
</dbReference>
<dbReference type="Gene3D" id="3.30.70.1440">
    <property type="entry name" value="Multidrug efflux transporter AcrB pore domain"/>
    <property type="match status" value="1"/>
</dbReference>
<gene>
    <name evidence="2" type="ORF">GCM10011499_36490</name>
</gene>
<reference evidence="2 3" key="1">
    <citation type="journal article" date="2014" name="Int. J. Syst. Evol. Microbiol.">
        <title>Complete genome sequence of Corynebacterium casei LMG S-19264T (=DSM 44701T), isolated from a smear-ripened cheese.</title>
        <authorList>
            <consortium name="US DOE Joint Genome Institute (JGI-PGF)"/>
            <person name="Walter F."/>
            <person name="Albersmeier A."/>
            <person name="Kalinowski J."/>
            <person name="Ruckert C."/>
        </authorList>
    </citation>
    <scope>NUCLEOTIDE SEQUENCE [LARGE SCALE GENOMIC DNA]</scope>
    <source>
        <strain evidence="2 3">CGMCC 1.15896</strain>
    </source>
</reference>
<organism evidence="2 3">
    <name type="scientific">Pelagibacterium lentulum</name>
    <dbReference type="NCBI Taxonomy" id="2029865"/>
    <lineage>
        <taxon>Bacteria</taxon>
        <taxon>Pseudomonadati</taxon>
        <taxon>Pseudomonadota</taxon>
        <taxon>Alphaproteobacteria</taxon>
        <taxon>Hyphomicrobiales</taxon>
        <taxon>Devosiaceae</taxon>
        <taxon>Pelagibacterium</taxon>
    </lineage>
</organism>
<feature type="transmembrane region" description="Helical" evidence="1">
    <location>
        <begin position="982"/>
        <end position="1007"/>
    </location>
</feature>
<keyword evidence="1" id="KW-0812">Transmembrane</keyword>
<dbReference type="Gene3D" id="3.30.2090.10">
    <property type="entry name" value="Multidrug efflux transporter AcrB TolC docking domain, DN and DC subdomains"/>
    <property type="match status" value="2"/>
</dbReference>
<keyword evidence="3" id="KW-1185">Reference proteome</keyword>
<dbReference type="OrthoDB" id="9806532at2"/>
<accession>A0A916W2T3</accession>
<keyword evidence="1" id="KW-1133">Transmembrane helix</keyword>
<dbReference type="InterPro" id="IPR027463">
    <property type="entry name" value="AcrB_DN_DC_subdom"/>
</dbReference>
<feature type="transmembrane region" description="Helical" evidence="1">
    <location>
        <begin position="333"/>
        <end position="354"/>
    </location>
</feature>
<feature type="transmembrane region" description="Helical" evidence="1">
    <location>
        <begin position="911"/>
        <end position="936"/>
    </location>
</feature>
<dbReference type="Gene3D" id="3.30.70.1430">
    <property type="entry name" value="Multidrug efflux transporter AcrB pore domain"/>
    <property type="match status" value="2"/>
</dbReference>
<dbReference type="Proteomes" id="UP000596977">
    <property type="component" value="Unassembled WGS sequence"/>
</dbReference>
<dbReference type="SUPFAM" id="SSF82693">
    <property type="entry name" value="Multidrug efflux transporter AcrB pore domain, PN1, PN2, PC1 and PC2 subdomains"/>
    <property type="match status" value="2"/>
</dbReference>
<dbReference type="GO" id="GO:0042910">
    <property type="term" value="F:xenobiotic transmembrane transporter activity"/>
    <property type="evidence" value="ECO:0007669"/>
    <property type="project" value="TreeGrafter"/>
</dbReference>
<feature type="transmembrane region" description="Helical" evidence="1">
    <location>
        <begin position="885"/>
        <end position="905"/>
    </location>
</feature>
<evidence type="ECO:0000313" key="3">
    <source>
        <dbReference type="Proteomes" id="UP000596977"/>
    </source>
</evidence>
<sequence>MRPSPEASRGLIALFVRHRNAANLFMILFVLFGLWGVNNLNRQLMPNTETRSVTISIGWSGASAEDVERNILLLVEPAISSIDGVIGMESFAREGRANITVNFERTVDMQTAERQVQTAVASVNNLPSSADTPSVSARRFFDPVAAIAISGPFPEEALRQYAREIRDGLLAAGVDRVEFTGYRDRQLRIVVDDAHLRQLGLTLADLANALSPNFSDQPSGSLSGDFDAQIRAAARELSVRQIEQTEVFSSSTGQTLTFGDIATVTDTFDPDTPLGYMRGEPAIKLQVSRSASADTVTTYEAVQAYVEQLQPTLPQSLNAVVFDAAAEQVNQRLALLVDNGLAGLILVLIVLFVFLDGRVAIWVAVGIPVAIAGTLGAIYVMGLTIDMISMFALMMVLGIIVDDAIVVGEHTSTLYQQGLSRSEAAIQAAGRMAAPIVAAALTTMAAFAPIWLVGDVVGQIMATLPVVVIAVLAASLLESFFILPGHLSHALPKQRKRPGPFRRRFDAGFDFFRDRMFGTLAQWSYSWRYLTIAIALAFTMGAAGIYMSGQLRFDFFPTAEAESFNVIARFQAGTPQEEMANIILDIEAAVNDTEAELAPNGEQLLVTTYASLDLEEGQANFNVYLTPSEERTVRTPAITQALRDNLPSVSGVESIGVRESRGGPQGAAVDVRFIGANPTILKQASEDLQDILEGFPEVDSASDTLFYGSPELIMNLNARGAALGFDLTTLGAQVRDAFEGRNVGTIAAHEEEISVRLVRNDLTSGSAALRDMWVKAPSGAYVPLSSIVTFSESQNFRFIIREDGRTAVSVRANVAEGVDNAEILARLESDYLPAITSRYGISYEFGGRRAEQNAAFADLGMGAMFALAVMYIIISWMFASWFTPLAVMVIIPFGVAGAVWGHYLLGHNLTVVSMMGMLGLAGILVNASIVLIARMNERLAEGQGLREAAIGASRDRLRAVILTSLTTIGGLLPLIFEQSLVAQFLIPMAVTIVSGLGAATLLVLFLVPAMLGVGADVGAFLRWAFLTKNALTWREMLAGRHHDANPMAPAE</sequence>
<feature type="transmembrane region" description="Helical" evidence="1">
    <location>
        <begin position="525"/>
        <end position="547"/>
    </location>
</feature>
<dbReference type="EMBL" id="BMKB01000009">
    <property type="protein sequence ID" value="GGA62827.1"/>
    <property type="molecule type" value="Genomic_DNA"/>
</dbReference>
<feature type="transmembrane region" description="Helical" evidence="1">
    <location>
        <begin position="387"/>
        <end position="407"/>
    </location>
</feature>
<feature type="transmembrane region" description="Helical" evidence="1">
    <location>
        <begin position="859"/>
        <end position="878"/>
    </location>
</feature>
<evidence type="ECO:0000313" key="2">
    <source>
        <dbReference type="EMBL" id="GGA62827.1"/>
    </source>
</evidence>
<feature type="transmembrane region" description="Helical" evidence="1">
    <location>
        <begin position="21"/>
        <end position="37"/>
    </location>
</feature>
<comment type="caution">
    <text evidence="2">The sequence shown here is derived from an EMBL/GenBank/DDBJ whole genome shotgun (WGS) entry which is preliminary data.</text>
</comment>